<proteinExistence type="predicted"/>
<protein>
    <submittedName>
        <fullName evidence="1">Uncharacterized protein</fullName>
    </submittedName>
</protein>
<reference evidence="1" key="1">
    <citation type="submission" date="2021-05" db="EMBL/GenBank/DDBJ databases">
        <authorList>
            <person name="Scholz U."/>
            <person name="Mascher M."/>
            <person name="Fiebig A."/>
        </authorList>
    </citation>
    <scope>NUCLEOTIDE SEQUENCE [LARGE SCALE GENOMIC DNA]</scope>
</reference>
<dbReference type="Proteomes" id="UP001732700">
    <property type="component" value="Chromosome 2D"/>
</dbReference>
<keyword evidence="2" id="KW-1185">Reference proteome</keyword>
<dbReference type="EnsemblPlants" id="AVESA.00010b.r2.2DG0362370.1">
    <property type="protein sequence ID" value="AVESA.00010b.r2.2DG0362370.1.CDS"/>
    <property type="gene ID" value="AVESA.00010b.r2.2DG0362370"/>
</dbReference>
<evidence type="ECO:0000313" key="1">
    <source>
        <dbReference type="EnsemblPlants" id="AVESA.00010b.r2.2DG0362370.1.CDS"/>
    </source>
</evidence>
<accession>A0ACD5V161</accession>
<organism evidence="1 2">
    <name type="scientific">Avena sativa</name>
    <name type="common">Oat</name>
    <dbReference type="NCBI Taxonomy" id="4498"/>
    <lineage>
        <taxon>Eukaryota</taxon>
        <taxon>Viridiplantae</taxon>
        <taxon>Streptophyta</taxon>
        <taxon>Embryophyta</taxon>
        <taxon>Tracheophyta</taxon>
        <taxon>Spermatophyta</taxon>
        <taxon>Magnoliopsida</taxon>
        <taxon>Liliopsida</taxon>
        <taxon>Poales</taxon>
        <taxon>Poaceae</taxon>
        <taxon>BOP clade</taxon>
        <taxon>Pooideae</taxon>
        <taxon>Poodae</taxon>
        <taxon>Poeae</taxon>
        <taxon>Poeae Chloroplast Group 1 (Aveneae type)</taxon>
        <taxon>Aveninae</taxon>
        <taxon>Avena</taxon>
    </lineage>
</organism>
<name>A0ACD5V161_AVESA</name>
<reference evidence="1" key="2">
    <citation type="submission" date="2025-09" db="UniProtKB">
        <authorList>
            <consortium name="EnsemblPlants"/>
        </authorList>
    </citation>
    <scope>IDENTIFICATION</scope>
</reference>
<sequence>MEADAETPEEAKPPRMNRRQWKAARGNREDKWTRKQRLLREGNAEKRREQEAAEVAADLAAEEASREDPEAAIAMWYRESWIRTFSRFHGSYEDTTSIPPMRYTDEPPPPSTVVGYADSVVIFSVKVTQLNDGLEWPLDVYGIVAARDSLDRNRNLIFHRTRDNCQTLTTEDTSLLLTGPTRAIVMIDPVDYEVELKVKGDTPSEDKLLSLLLIEDKYYTVGERCQGVQGVHRHTYNSKLSTVEVTVGHLAQTVEATITVQVVEGSWPTHHHGRFVTRMASLNDLEMVLLDSVDGMVAVMSDGTIELSRRVVPVEADGELKLLVDAWQGNDRADVVGQDQVTFAPGRTGRSEDMCDIGFCKMRVTVAWSLVVNW</sequence>
<evidence type="ECO:0000313" key="2">
    <source>
        <dbReference type="Proteomes" id="UP001732700"/>
    </source>
</evidence>